<dbReference type="CDD" id="cd07834">
    <property type="entry name" value="STKc_MAPK"/>
    <property type="match status" value="1"/>
</dbReference>
<feature type="compositionally biased region" description="Polar residues" evidence="4">
    <location>
        <begin position="414"/>
        <end position="437"/>
    </location>
</feature>
<dbReference type="PROSITE" id="PS00108">
    <property type="entry name" value="PROTEIN_KINASE_ST"/>
    <property type="match status" value="1"/>
</dbReference>
<dbReference type="Gene3D" id="1.10.510.10">
    <property type="entry name" value="Transferase(Phosphotransferase) domain 1"/>
    <property type="match status" value="1"/>
</dbReference>
<dbReference type="EC" id="2.7.11.24" evidence="6"/>
<protein>
    <submittedName>
        <fullName evidence="6">Mitogen-activated protein kinase 4</fullName>
        <ecNumber evidence="6">2.7.11.24</ecNumber>
    </submittedName>
</protein>
<dbReference type="SMART" id="SM00220">
    <property type="entry name" value="S_TKc"/>
    <property type="match status" value="1"/>
</dbReference>
<keyword evidence="1 3" id="KW-0547">Nucleotide-binding</keyword>
<comment type="caution">
    <text evidence="6">The sequence shown here is derived from an EMBL/GenBank/DDBJ whole genome shotgun (WGS) entry which is preliminary data.</text>
</comment>
<evidence type="ECO:0000256" key="1">
    <source>
        <dbReference type="ARBA" id="ARBA00022741"/>
    </source>
</evidence>
<dbReference type="GO" id="GO:0004707">
    <property type="term" value="F:MAP kinase activity"/>
    <property type="evidence" value="ECO:0007669"/>
    <property type="project" value="UniProtKB-EC"/>
</dbReference>
<evidence type="ECO:0000256" key="2">
    <source>
        <dbReference type="ARBA" id="ARBA00022840"/>
    </source>
</evidence>
<evidence type="ECO:0000313" key="7">
    <source>
        <dbReference type="Proteomes" id="UP001281761"/>
    </source>
</evidence>
<dbReference type="EMBL" id="JARBJD010000180">
    <property type="protein sequence ID" value="KAK2948269.1"/>
    <property type="molecule type" value="Genomic_DNA"/>
</dbReference>
<dbReference type="PANTHER" id="PTHR24055">
    <property type="entry name" value="MITOGEN-ACTIVATED PROTEIN KINASE"/>
    <property type="match status" value="1"/>
</dbReference>
<dbReference type="Proteomes" id="UP001281761">
    <property type="component" value="Unassembled WGS sequence"/>
</dbReference>
<feature type="compositionally biased region" description="Polar residues" evidence="4">
    <location>
        <begin position="481"/>
        <end position="495"/>
    </location>
</feature>
<feature type="compositionally biased region" description="Polar residues" evidence="4">
    <location>
        <begin position="503"/>
        <end position="535"/>
    </location>
</feature>
<sequence length="573" mass="64448">MSQPPPVKPTHYSFTVPSNYQVMKLLGKGSYGIVCSALNETTNQRVAIKKIEDVFSHKTSIKRTLSEIRFLTRLKHPNIISISDIFAPKTFLSFVDLYWTSDLLDTDLHRIISSGQLLIEEHIKFFIYQITCGMRYIHSAGVIHRDLKPANILVNKDCSIKICDFGLAASINQPDDVPRNQTIYVQTRWYRAPELLLGNTKYDEKVDVWSLGCILLELLLRKPAFPGTSYMNQLEHYYKVLPIPSDEDLKVVEKPKARSFLRKLPKHTNSLSSFLSSHNVVVSSSILHLLERTLAFNPADRPTAEELLNHPFISDYKGSGNESLFDRPRPHERSQFPEDTSLSLNYESLATLTTYKHLLFQEILRFRPRTLSQFEYSIPEEEIKACELANPGVVQWVYTHTHAKVGRLPPPIVSPNSAHPSMFSPSHSISNTLNSVHTTHDEDSRLPDVNGSKPYSHHTSHQSASNSTLTTPHVSRRSKTLGLSASPRNLSSSHNSRLKHASSTKSKNPGHRTTLSMGQMTGYVHTQTTGTNPQFTRRKSSLGLKQVSPSNSSKHLVSVSSSQQLAPNPDSVL</sequence>
<dbReference type="InterPro" id="IPR050117">
    <property type="entry name" value="MAPK"/>
</dbReference>
<feature type="region of interest" description="Disordered" evidence="4">
    <location>
        <begin position="409"/>
        <end position="573"/>
    </location>
</feature>
<evidence type="ECO:0000256" key="3">
    <source>
        <dbReference type="PROSITE-ProRule" id="PRU10141"/>
    </source>
</evidence>
<keyword evidence="6" id="KW-0808">Transferase</keyword>
<dbReference type="InterPro" id="IPR008271">
    <property type="entry name" value="Ser/Thr_kinase_AS"/>
</dbReference>
<dbReference type="Pfam" id="PF00069">
    <property type="entry name" value="Pkinase"/>
    <property type="match status" value="1"/>
</dbReference>
<feature type="compositionally biased region" description="Low complexity" evidence="4">
    <location>
        <begin position="547"/>
        <end position="562"/>
    </location>
</feature>
<dbReference type="InterPro" id="IPR017441">
    <property type="entry name" value="Protein_kinase_ATP_BS"/>
</dbReference>
<evidence type="ECO:0000259" key="5">
    <source>
        <dbReference type="PROSITE" id="PS50011"/>
    </source>
</evidence>
<keyword evidence="2 3" id="KW-0067">ATP-binding</keyword>
<reference evidence="6 7" key="1">
    <citation type="journal article" date="2022" name="bioRxiv">
        <title>Genomics of Preaxostyla Flagellates Illuminates Evolutionary Transitions and the Path Towards Mitochondrial Loss.</title>
        <authorList>
            <person name="Novak L.V.F."/>
            <person name="Treitli S.C."/>
            <person name="Pyrih J."/>
            <person name="Halakuc P."/>
            <person name="Pipaliya S.V."/>
            <person name="Vacek V."/>
            <person name="Brzon O."/>
            <person name="Soukal P."/>
            <person name="Eme L."/>
            <person name="Dacks J.B."/>
            <person name="Karnkowska A."/>
            <person name="Elias M."/>
            <person name="Hampl V."/>
        </authorList>
    </citation>
    <scope>NUCLEOTIDE SEQUENCE [LARGE SCALE GENOMIC DNA]</scope>
    <source>
        <strain evidence="6">NAU3</strain>
        <tissue evidence="6">Gut</tissue>
    </source>
</reference>
<keyword evidence="6" id="KW-0418">Kinase</keyword>
<feature type="compositionally biased region" description="Polar residues" evidence="4">
    <location>
        <begin position="461"/>
        <end position="473"/>
    </location>
</feature>
<dbReference type="PROSITE" id="PS00107">
    <property type="entry name" value="PROTEIN_KINASE_ATP"/>
    <property type="match status" value="1"/>
</dbReference>
<organism evidence="6 7">
    <name type="scientific">Blattamonas nauphoetae</name>
    <dbReference type="NCBI Taxonomy" id="2049346"/>
    <lineage>
        <taxon>Eukaryota</taxon>
        <taxon>Metamonada</taxon>
        <taxon>Preaxostyla</taxon>
        <taxon>Oxymonadida</taxon>
        <taxon>Blattamonas</taxon>
    </lineage>
</organism>
<dbReference type="Gene3D" id="3.30.200.20">
    <property type="entry name" value="Phosphorylase Kinase, domain 1"/>
    <property type="match status" value="1"/>
</dbReference>
<keyword evidence="7" id="KW-1185">Reference proteome</keyword>
<dbReference type="InterPro" id="IPR011009">
    <property type="entry name" value="Kinase-like_dom_sf"/>
</dbReference>
<evidence type="ECO:0000313" key="6">
    <source>
        <dbReference type="EMBL" id="KAK2948269.1"/>
    </source>
</evidence>
<name>A0ABQ9XA38_9EUKA</name>
<dbReference type="SUPFAM" id="SSF56112">
    <property type="entry name" value="Protein kinase-like (PK-like)"/>
    <property type="match status" value="1"/>
</dbReference>
<dbReference type="InterPro" id="IPR000719">
    <property type="entry name" value="Prot_kinase_dom"/>
</dbReference>
<evidence type="ECO:0000256" key="4">
    <source>
        <dbReference type="SAM" id="MobiDB-lite"/>
    </source>
</evidence>
<feature type="domain" description="Protein kinase" evidence="5">
    <location>
        <begin position="20"/>
        <end position="313"/>
    </location>
</feature>
<accession>A0ABQ9XA38</accession>
<gene>
    <name evidence="6" type="ORF">BLNAU_16805</name>
</gene>
<feature type="binding site" evidence="3">
    <location>
        <position position="50"/>
    </location>
    <ligand>
        <name>ATP</name>
        <dbReference type="ChEBI" id="CHEBI:30616"/>
    </ligand>
</feature>
<dbReference type="PROSITE" id="PS50011">
    <property type="entry name" value="PROTEIN_KINASE_DOM"/>
    <property type="match status" value="1"/>
</dbReference>
<proteinExistence type="predicted"/>